<evidence type="ECO:0000256" key="1">
    <source>
        <dbReference type="ARBA" id="ARBA00007447"/>
    </source>
</evidence>
<sequence length="402" mass="41293">MPSFTTTCIALAAALSFATANPIDIVDRKPKGFSVHQVFRNKIPTNGAAQVSKTLKKYGAVVPAHIEAAAAAYQSGSVTAAPSDEYDDSYLSPVTVGGTVLELDFDTGSADLWVFSSLQASSQLSGHAYYKATAAKKLSGETWKISYGDGSGAAGAVYADTVVVGPVTATSQAVEAATSISSAFVADTDTDGLLGLAFSTINTVSPSPAKTFFDNVKASLPSPVFVATLKYKAAGTYDFGYIDSAKYTGAITYVPVKTSNGFWEFTATGYSVGTGAPVTTSIDAIADTGTTLAYLPTAVVKAYYAGLAGSSNSATYGGYVFPCATTPPTFSIVIAGVRQTIPGLHINYGPVTSGSKTCFGGIQDNTGIGFSILGDVFLKSKVVVFDGSATPRLGFAQQKGVS</sequence>
<dbReference type="FunFam" id="2.40.70.10:FF:000026">
    <property type="entry name" value="Endothiapepsin"/>
    <property type="match status" value="1"/>
</dbReference>
<feature type="signal peptide" evidence="9">
    <location>
        <begin position="1"/>
        <end position="20"/>
    </location>
</feature>
<proteinExistence type="inferred from homology"/>
<evidence type="ECO:0000313" key="11">
    <source>
        <dbReference type="EMBL" id="KAF1993864.1"/>
    </source>
</evidence>
<dbReference type="PANTHER" id="PTHR47966">
    <property type="entry name" value="BETA-SITE APP-CLEAVING ENZYME, ISOFORM A-RELATED"/>
    <property type="match status" value="1"/>
</dbReference>
<dbReference type="CDD" id="cd06097">
    <property type="entry name" value="Aspergillopepsin_like"/>
    <property type="match status" value="1"/>
</dbReference>
<dbReference type="Gene3D" id="2.40.70.10">
    <property type="entry name" value="Acid Proteases"/>
    <property type="match status" value="2"/>
</dbReference>
<keyword evidence="9" id="KW-0732">Signal</keyword>
<evidence type="ECO:0000256" key="4">
    <source>
        <dbReference type="ARBA" id="ARBA00022801"/>
    </source>
</evidence>
<dbReference type="InterPro" id="IPR034163">
    <property type="entry name" value="Aspergillopepsin-like_cat_dom"/>
</dbReference>
<dbReference type="GO" id="GO:0006508">
    <property type="term" value="P:proteolysis"/>
    <property type="evidence" value="ECO:0007669"/>
    <property type="project" value="UniProtKB-KW"/>
</dbReference>
<keyword evidence="5" id="KW-0325">Glycoprotein</keyword>
<protein>
    <submittedName>
        <fullName evidence="11">Asp-domain-containing protein</fullName>
    </submittedName>
</protein>
<dbReference type="AlphaFoldDB" id="A0A6A5VY05"/>
<dbReference type="PRINTS" id="PR00792">
    <property type="entry name" value="PEPSIN"/>
</dbReference>
<evidence type="ECO:0000256" key="2">
    <source>
        <dbReference type="ARBA" id="ARBA00022670"/>
    </source>
</evidence>
<evidence type="ECO:0000256" key="9">
    <source>
        <dbReference type="SAM" id="SignalP"/>
    </source>
</evidence>
<evidence type="ECO:0000259" key="10">
    <source>
        <dbReference type="PROSITE" id="PS51767"/>
    </source>
</evidence>
<keyword evidence="3" id="KW-0064">Aspartyl protease</keyword>
<dbReference type="InterPro" id="IPR021109">
    <property type="entry name" value="Peptidase_aspartic_dom_sf"/>
</dbReference>
<feature type="active site" evidence="7">
    <location>
        <position position="287"/>
    </location>
</feature>
<comment type="similarity">
    <text evidence="1">Belongs to the peptidase A1 family.</text>
</comment>
<evidence type="ECO:0000256" key="3">
    <source>
        <dbReference type="ARBA" id="ARBA00022750"/>
    </source>
</evidence>
<feature type="chain" id="PRO_5025636400" evidence="9">
    <location>
        <begin position="21"/>
        <end position="402"/>
    </location>
</feature>
<dbReference type="Pfam" id="PF00026">
    <property type="entry name" value="Asp"/>
    <property type="match status" value="1"/>
</dbReference>
<name>A0A6A5VY05_9PLEO</name>
<evidence type="ECO:0000256" key="5">
    <source>
        <dbReference type="ARBA" id="ARBA00023180"/>
    </source>
</evidence>
<reference evidence="11" key="1">
    <citation type="journal article" date="2020" name="Stud. Mycol.">
        <title>101 Dothideomycetes genomes: a test case for predicting lifestyles and emergence of pathogens.</title>
        <authorList>
            <person name="Haridas S."/>
            <person name="Albert R."/>
            <person name="Binder M."/>
            <person name="Bloem J."/>
            <person name="Labutti K."/>
            <person name="Salamov A."/>
            <person name="Andreopoulos B."/>
            <person name="Baker S."/>
            <person name="Barry K."/>
            <person name="Bills G."/>
            <person name="Bluhm B."/>
            <person name="Cannon C."/>
            <person name="Castanera R."/>
            <person name="Culley D."/>
            <person name="Daum C."/>
            <person name="Ezra D."/>
            <person name="Gonzalez J."/>
            <person name="Henrissat B."/>
            <person name="Kuo A."/>
            <person name="Liang C."/>
            <person name="Lipzen A."/>
            <person name="Lutzoni F."/>
            <person name="Magnuson J."/>
            <person name="Mondo S."/>
            <person name="Nolan M."/>
            <person name="Ohm R."/>
            <person name="Pangilinan J."/>
            <person name="Park H.-J."/>
            <person name="Ramirez L."/>
            <person name="Alfaro M."/>
            <person name="Sun H."/>
            <person name="Tritt A."/>
            <person name="Yoshinaga Y."/>
            <person name="Zwiers L.-H."/>
            <person name="Turgeon B."/>
            <person name="Goodwin S."/>
            <person name="Spatafora J."/>
            <person name="Crous P."/>
            <person name="Grigoriev I."/>
        </authorList>
    </citation>
    <scope>NUCLEOTIDE SEQUENCE</scope>
    <source>
        <strain evidence="11">CBS 123094</strain>
    </source>
</reference>
<evidence type="ECO:0000256" key="7">
    <source>
        <dbReference type="PIRSR" id="PIRSR601461-1"/>
    </source>
</evidence>
<gene>
    <name evidence="11" type="ORF">P154DRAFT_502702</name>
</gene>
<evidence type="ECO:0000313" key="12">
    <source>
        <dbReference type="Proteomes" id="UP000799779"/>
    </source>
</evidence>
<evidence type="ECO:0000256" key="8">
    <source>
        <dbReference type="PIRSR" id="PIRSR601461-2"/>
    </source>
</evidence>
<dbReference type="PANTHER" id="PTHR47966:SF2">
    <property type="entry name" value="ASPERGILLOPEPSIN-1-RELATED"/>
    <property type="match status" value="1"/>
</dbReference>
<feature type="disulfide bond" evidence="8">
    <location>
        <begin position="323"/>
        <end position="358"/>
    </location>
</feature>
<dbReference type="EMBL" id="ML977681">
    <property type="protein sequence ID" value="KAF1993864.1"/>
    <property type="molecule type" value="Genomic_DNA"/>
</dbReference>
<keyword evidence="8" id="KW-1015">Disulfide bond</keyword>
<keyword evidence="4" id="KW-0378">Hydrolase</keyword>
<keyword evidence="2" id="KW-0645">Protease</keyword>
<feature type="active site" evidence="7">
    <location>
        <position position="106"/>
    </location>
</feature>
<dbReference type="GO" id="GO:0004190">
    <property type="term" value="F:aspartic-type endopeptidase activity"/>
    <property type="evidence" value="ECO:0007669"/>
    <property type="project" value="UniProtKB-KW"/>
</dbReference>
<dbReference type="PROSITE" id="PS51767">
    <property type="entry name" value="PEPTIDASE_A1"/>
    <property type="match status" value="1"/>
</dbReference>
<dbReference type="Proteomes" id="UP000799779">
    <property type="component" value="Unassembled WGS sequence"/>
</dbReference>
<organism evidence="11 12">
    <name type="scientific">Amniculicola lignicola CBS 123094</name>
    <dbReference type="NCBI Taxonomy" id="1392246"/>
    <lineage>
        <taxon>Eukaryota</taxon>
        <taxon>Fungi</taxon>
        <taxon>Dikarya</taxon>
        <taxon>Ascomycota</taxon>
        <taxon>Pezizomycotina</taxon>
        <taxon>Dothideomycetes</taxon>
        <taxon>Pleosporomycetidae</taxon>
        <taxon>Pleosporales</taxon>
        <taxon>Amniculicolaceae</taxon>
        <taxon>Amniculicola</taxon>
    </lineage>
</organism>
<accession>A0A6A5VY05</accession>
<dbReference type="InterPro" id="IPR001461">
    <property type="entry name" value="Aspartic_peptidase_A1"/>
</dbReference>
<dbReference type="FunFam" id="2.40.70.10:FF:000024">
    <property type="entry name" value="Endothiapepsin"/>
    <property type="match status" value="1"/>
</dbReference>
<evidence type="ECO:0000256" key="6">
    <source>
        <dbReference type="ARBA" id="ARBA00055396"/>
    </source>
</evidence>
<dbReference type="SUPFAM" id="SSF50630">
    <property type="entry name" value="Acid proteases"/>
    <property type="match status" value="1"/>
</dbReference>
<dbReference type="OrthoDB" id="2747330at2759"/>
<keyword evidence="12" id="KW-1185">Reference proteome</keyword>
<feature type="domain" description="Peptidase A1" evidence="10">
    <location>
        <begin position="90"/>
        <end position="396"/>
    </location>
</feature>
<dbReference type="InterPro" id="IPR033121">
    <property type="entry name" value="PEPTIDASE_A1"/>
</dbReference>
<comment type="function">
    <text evidence="6">Secreted aspartic endopeptidase that allows assimilation of proteinaceous substrates. The scissile peptide bond is attacked by a nucleophilic water molecule activated by two aspartic residues in the active site. Shows a broad primary substrate specificity. Favors hydrophobic residues at the P1 and P1' positions.</text>
</comment>